<dbReference type="InterPro" id="IPR036390">
    <property type="entry name" value="WH_DNA-bd_sf"/>
</dbReference>
<dbReference type="Pfam" id="PF00126">
    <property type="entry name" value="HTH_1"/>
    <property type="match status" value="1"/>
</dbReference>
<name>A0ABV2GYQ8_9HYPH</name>
<feature type="domain" description="HTH lysR-type" evidence="2">
    <location>
        <begin position="9"/>
        <end position="66"/>
    </location>
</feature>
<dbReference type="Proteomes" id="UP001549204">
    <property type="component" value="Unassembled WGS sequence"/>
</dbReference>
<dbReference type="RefSeq" id="WP_263807119.1">
    <property type="nucleotide sequence ID" value="NZ_JBEPMC010000018.1"/>
</dbReference>
<keyword evidence="3" id="KW-0238">DNA-binding</keyword>
<protein>
    <submittedName>
        <fullName evidence="3">DNA-binding transcriptional LysR family regulator</fullName>
    </submittedName>
</protein>
<keyword evidence="4" id="KW-1185">Reference proteome</keyword>
<dbReference type="Gene3D" id="1.10.10.10">
    <property type="entry name" value="Winged helix-like DNA-binding domain superfamily/Winged helix DNA-binding domain"/>
    <property type="match status" value="1"/>
</dbReference>
<dbReference type="InterPro" id="IPR036388">
    <property type="entry name" value="WH-like_DNA-bd_sf"/>
</dbReference>
<dbReference type="SUPFAM" id="SSF46785">
    <property type="entry name" value="Winged helix' DNA-binding domain"/>
    <property type="match status" value="1"/>
</dbReference>
<dbReference type="GO" id="GO:0003677">
    <property type="term" value="F:DNA binding"/>
    <property type="evidence" value="ECO:0007669"/>
    <property type="project" value="UniProtKB-KW"/>
</dbReference>
<dbReference type="InterPro" id="IPR000847">
    <property type="entry name" value="LysR_HTH_N"/>
</dbReference>
<comment type="caution">
    <text evidence="3">The sequence shown here is derived from an EMBL/GenBank/DDBJ whole genome shotgun (WGS) entry which is preliminary data.</text>
</comment>
<sequence length="103" mass="11576">MEHRYHSLPSLDALELFESLARNLSINAAARELGLSASEIRQKMKVIEDELGVCLIIAHDADVLLTVPGREMYQAISLVLSNTSDCLDKIKRASRKRLSRRIT</sequence>
<evidence type="ECO:0000259" key="2">
    <source>
        <dbReference type="PROSITE" id="PS50931"/>
    </source>
</evidence>
<comment type="similarity">
    <text evidence="1">Belongs to the LysR transcriptional regulatory family.</text>
</comment>
<evidence type="ECO:0000313" key="3">
    <source>
        <dbReference type="EMBL" id="MET3583433.1"/>
    </source>
</evidence>
<evidence type="ECO:0000313" key="4">
    <source>
        <dbReference type="Proteomes" id="UP001549204"/>
    </source>
</evidence>
<proteinExistence type="inferred from homology"/>
<dbReference type="InterPro" id="IPR058163">
    <property type="entry name" value="LysR-type_TF_proteobact-type"/>
</dbReference>
<organism evidence="3 4">
    <name type="scientific">Mesorhizobium robiniae</name>
    <dbReference type="NCBI Taxonomy" id="559315"/>
    <lineage>
        <taxon>Bacteria</taxon>
        <taxon>Pseudomonadati</taxon>
        <taxon>Pseudomonadota</taxon>
        <taxon>Alphaproteobacteria</taxon>
        <taxon>Hyphomicrobiales</taxon>
        <taxon>Phyllobacteriaceae</taxon>
        <taxon>Mesorhizobium</taxon>
    </lineage>
</organism>
<dbReference type="PROSITE" id="PS50931">
    <property type="entry name" value="HTH_LYSR"/>
    <property type="match status" value="1"/>
</dbReference>
<accession>A0ABV2GYQ8</accession>
<dbReference type="EMBL" id="JBEPMC010000018">
    <property type="protein sequence ID" value="MET3583433.1"/>
    <property type="molecule type" value="Genomic_DNA"/>
</dbReference>
<gene>
    <name evidence="3" type="ORF">ABID19_006498</name>
</gene>
<evidence type="ECO:0000256" key="1">
    <source>
        <dbReference type="ARBA" id="ARBA00009437"/>
    </source>
</evidence>
<reference evidence="3 4" key="1">
    <citation type="submission" date="2024-06" db="EMBL/GenBank/DDBJ databases">
        <title>Genomic Encyclopedia of Type Strains, Phase IV (KMG-IV): sequencing the most valuable type-strain genomes for metagenomic binning, comparative biology and taxonomic classification.</title>
        <authorList>
            <person name="Goeker M."/>
        </authorList>
    </citation>
    <scope>NUCLEOTIDE SEQUENCE [LARGE SCALE GENOMIC DNA]</scope>
    <source>
        <strain evidence="3 4">DSM 100022</strain>
    </source>
</reference>
<dbReference type="PANTHER" id="PTHR30537">
    <property type="entry name" value="HTH-TYPE TRANSCRIPTIONAL REGULATOR"/>
    <property type="match status" value="1"/>
</dbReference>
<dbReference type="PANTHER" id="PTHR30537:SF74">
    <property type="entry name" value="HTH-TYPE TRANSCRIPTIONAL REGULATOR TRPI"/>
    <property type="match status" value="1"/>
</dbReference>